<feature type="domain" description="Cytochrome b5 heme-binding" evidence="3">
    <location>
        <begin position="87"/>
        <end position="185"/>
    </location>
</feature>
<dbReference type="EMBL" id="JADGJW010000122">
    <property type="protein sequence ID" value="KAJ3223644.1"/>
    <property type="molecule type" value="Genomic_DNA"/>
</dbReference>
<reference evidence="4" key="1">
    <citation type="submission" date="2020-05" db="EMBL/GenBank/DDBJ databases">
        <title>Phylogenomic resolution of chytrid fungi.</title>
        <authorList>
            <person name="Stajich J.E."/>
            <person name="Amses K."/>
            <person name="Simmons R."/>
            <person name="Seto K."/>
            <person name="Myers J."/>
            <person name="Bonds A."/>
            <person name="Quandt C.A."/>
            <person name="Barry K."/>
            <person name="Liu P."/>
            <person name="Grigoriev I."/>
            <person name="Longcore J.E."/>
            <person name="James T.Y."/>
        </authorList>
    </citation>
    <scope>NUCLEOTIDE SEQUENCE</scope>
    <source>
        <strain evidence="4">JEL0476</strain>
    </source>
</reference>
<dbReference type="GO" id="GO:0016020">
    <property type="term" value="C:membrane"/>
    <property type="evidence" value="ECO:0007669"/>
    <property type="project" value="TreeGrafter"/>
</dbReference>
<keyword evidence="2" id="KW-0472">Membrane</keyword>
<name>A0AAD5XZW6_9FUNG</name>
<feature type="transmembrane region" description="Helical" evidence="2">
    <location>
        <begin position="41"/>
        <end position="62"/>
    </location>
</feature>
<dbReference type="Pfam" id="PF00173">
    <property type="entry name" value="Cyt-b5"/>
    <property type="match status" value="1"/>
</dbReference>
<dbReference type="PANTHER" id="PTHR10281">
    <property type="entry name" value="MEMBRANE-ASSOCIATED PROGESTERONE RECEPTOR COMPONENT-RELATED"/>
    <property type="match status" value="1"/>
</dbReference>
<dbReference type="AlphaFoldDB" id="A0AAD5XZW6"/>
<organism evidence="4 5">
    <name type="scientific">Clydaea vesicula</name>
    <dbReference type="NCBI Taxonomy" id="447962"/>
    <lineage>
        <taxon>Eukaryota</taxon>
        <taxon>Fungi</taxon>
        <taxon>Fungi incertae sedis</taxon>
        <taxon>Chytridiomycota</taxon>
        <taxon>Chytridiomycota incertae sedis</taxon>
        <taxon>Chytridiomycetes</taxon>
        <taxon>Lobulomycetales</taxon>
        <taxon>Lobulomycetaceae</taxon>
        <taxon>Clydaea</taxon>
    </lineage>
</organism>
<dbReference type="InterPro" id="IPR001199">
    <property type="entry name" value="Cyt_B5-like_heme/steroid-bd"/>
</dbReference>
<evidence type="ECO:0000259" key="3">
    <source>
        <dbReference type="SMART" id="SM01117"/>
    </source>
</evidence>
<keyword evidence="2" id="KW-0812">Transmembrane</keyword>
<dbReference type="SUPFAM" id="SSF55856">
    <property type="entry name" value="Cytochrome b5-like heme/steroid binding domain"/>
    <property type="match status" value="1"/>
</dbReference>
<evidence type="ECO:0000256" key="2">
    <source>
        <dbReference type="SAM" id="Phobius"/>
    </source>
</evidence>
<comment type="similarity">
    <text evidence="1">Belongs to the cytochrome b5 family. MAPR subfamily.</text>
</comment>
<sequence>MNQKLKNRSKLSNDSYDIDENKSLNDIKFEKNKIKNNSTNFCLKLIKFLTVFILITIGFSYVTTETFTFGHKIPNWRKYIPRKERVFTVEELSKYDGTNPDLPIYLAILGKVYDVTAGRQYYNAIDGSYGFFSGKDATRSYITGCFKTHLTHDLRGLTPGEIKNLNQWVDMYSKSDKYFYVGTVILPEIDPNSPIPAPC</sequence>
<keyword evidence="2" id="KW-1133">Transmembrane helix</keyword>
<evidence type="ECO:0000313" key="5">
    <source>
        <dbReference type="Proteomes" id="UP001211065"/>
    </source>
</evidence>
<dbReference type="Gene3D" id="3.10.120.10">
    <property type="entry name" value="Cytochrome b5-like heme/steroid binding domain"/>
    <property type="match status" value="1"/>
</dbReference>
<keyword evidence="5" id="KW-1185">Reference proteome</keyword>
<dbReference type="SMART" id="SM01117">
    <property type="entry name" value="Cyt-b5"/>
    <property type="match status" value="1"/>
</dbReference>
<evidence type="ECO:0000256" key="1">
    <source>
        <dbReference type="ARBA" id="ARBA00038357"/>
    </source>
</evidence>
<dbReference type="GO" id="GO:0012505">
    <property type="term" value="C:endomembrane system"/>
    <property type="evidence" value="ECO:0007669"/>
    <property type="project" value="TreeGrafter"/>
</dbReference>
<evidence type="ECO:0000313" key="4">
    <source>
        <dbReference type="EMBL" id="KAJ3223644.1"/>
    </source>
</evidence>
<gene>
    <name evidence="4" type="ORF">HK099_000882</name>
</gene>
<proteinExistence type="inferred from homology"/>
<dbReference type="PANTHER" id="PTHR10281:SF76">
    <property type="entry name" value="CALCUTTA CUP-RELATED"/>
    <property type="match status" value="1"/>
</dbReference>
<dbReference type="Proteomes" id="UP001211065">
    <property type="component" value="Unassembled WGS sequence"/>
</dbReference>
<dbReference type="InterPro" id="IPR036400">
    <property type="entry name" value="Cyt_B5-like_heme/steroid_sf"/>
</dbReference>
<accession>A0AAD5XZW6</accession>
<protein>
    <recommendedName>
        <fullName evidence="3">Cytochrome b5 heme-binding domain-containing protein</fullName>
    </recommendedName>
</protein>
<comment type="caution">
    <text evidence="4">The sequence shown here is derived from an EMBL/GenBank/DDBJ whole genome shotgun (WGS) entry which is preliminary data.</text>
</comment>
<dbReference type="InterPro" id="IPR050577">
    <property type="entry name" value="MAPR/NEUFC/NENF-like"/>
</dbReference>